<feature type="domain" description="UPF0029" evidence="3">
    <location>
        <begin position="140"/>
        <end position="195"/>
    </location>
</feature>
<comment type="similarity">
    <text evidence="1">Belongs to the IMPACT family.</text>
</comment>
<dbReference type="InterPro" id="IPR015796">
    <property type="entry name" value="Impact_YigZ-like"/>
</dbReference>
<keyword evidence="5" id="KW-1185">Reference proteome</keyword>
<organism evidence="4 5">
    <name type="scientific">Granulicatella seriolae</name>
    <dbReference type="NCBI Taxonomy" id="2967226"/>
    <lineage>
        <taxon>Bacteria</taxon>
        <taxon>Bacillati</taxon>
        <taxon>Bacillota</taxon>
        <taxon>Bacilli</taxon>
        <taxon>Lactobacillales</taxon>
        <taxon>Carnobacteriaceae</taxon>
        <taxon>Granulicatella</taxon>
    </lineage>
</organism>
<gene>
    <name evidence="4" type="ORF">NPA36_06945</name>
</gene>
<dbReference type="InterPro" id="IPR035647">
    <property type="entry name" value="EFG_III/V"/>
</dbReference>
<dbReference type="InterPro" id="IPR036956">
    <property type="entry name" value="Impact_N_sf"/>
</dbReference>
<reference evidence="4" key="2">
    <citation type="journal article" date="2023" name="Curr. Microbiol.">
        <title>Granulicatella seriolae sp. nov., a Novel Facultative Anaerobe Isolated from Yellowtail Marine Fish.</title>
        <authorList>
            <person name="Lee M."/>
            <person name="Choi Y.J."/>
            <person name="Farooq A."/>
            <person name="Jeong J.B."/>
            <person name="Jung M.Y."/>
        </authorList>
    </citation>
    <scope>NUCLEOTIDE SEQUENCE</scope>
    <source>
        <strain evidence="4">S8</strain>
    </source>
</reference>
<evidence type="ECO:0000313" key="4">
    <source>
        <dbReference type="EMBL" id="MCQ9210284.1"/>
    </source>
</evidence>
<proteinExistence type="inferred from homology"/>
<evidence type="ECO:0000259" key="2">
    <source>
        <dbReference type="Pfam" id="PF01205"/>
    </source>
</evidence>
<feature type="domain" description="Impact N-terminal" evidence="2">
    <location>
        <begin position="19"/>
        <end position="124"/>
    </location>
</feature>
<dbReference type="Gene3D" id="3.30.230.30">
    <property type="entry name" value="Impact, N-terminal domain"/>
    <property type="match status" value="1"/>
</dbReference>
<evidence type="ECO:0000259" key="3">
    <source>
        <dbReference type="Pfam" id="PF09186"/>
    </source>
</evidence>
<dbReference type="PANTHER" id="PTHR16301:SF20">
    <property type="entry name" value="IMPACT FAMILY MEMBER YIGZ"/>
    <property type="match status" value="1"/>
</dbReference>
<dbReference type="PROSITE" id="PS00910">
    <property type="entry name" value="UPF0029"/>
    <property type="match status" value="1"/>
</dbReference>
<dbReference type="Gene3D" id="3.30.70.240">
    <property type="match status" value="1"/>
</dbReference>
<dbReference type="PANTHER" id="PTHR16301">
    <property type="entry name" value="IMPACT-RELATED"/>
    <property type="match status" value="1"/>
</dbReference>
<name>A0ABT1WP19_9LACT</name>
<dbReference type="NCBIfam" id="TIGR00257">
    <property type="entry name" value="IMPACT_YIGZ"/>
    <property type="match status" value="1"/>
</dbReference>
<dbReference type="InterPro" id="IPR001498">
    <property type="entry name" value="Impact_N"/>
</dbReference>
<dbReference type="Pfam" id="PF01205">
    <property type="entry name" value="Impact_N"/>
    <property type="match status" value="1"/>
</dbReference>
<accession>A0ABT1WP19</accession>
<dbReference type="InterPro" id="IPR023582">
    <property type="entry name" value="Impact"/>
</dbReference>
<evidence type="ECO:0000313" key="5">
    <source>
        <dbReference type="Proteomes" id="UP001059480"/>
    </source>
</evidence>
<dbReference type="SUPFAM" id="SSF54211">
    <property type="entry name" value="Ribosomal protein S5 domain 2-like"/>
    <property type="match status" value="1"/>
</dbReference>
<comment type="caution">
    <text evidence="4">The sequence shown here is derived from an EMBL/GenBank/DDBJ whole genome shotgun (WGS) entry which is preliminary data.</text>
</comment>
<protein>
    <submittedName>
        <fullName evidence="4">YigZ family protein</fullName>
    </submittedName>
</protein>
<evidence type="ECO:0000256" key="1">
    <source>
        <dbReference type="ARBA" id="ARBA00007665"/>
    </source>
</evidence>
<dbReference type="InterPro" id="IPR015269">
    <property type="entry name" value="UPF0029_Impact_C"/>
</dbReference>
<sequence length="213" mass="23722">MLESYKTLLNPGNHEIDIKGSRFICHLQRVTTEEEALGIIQAVKKEHWKANHNCYAYVIGEQDQVQRASDDGEPSGTAGVPILEVLKKNQVHNVLAIVTRYFGGTKLGAGGLIRAYTQATATALSHLGIAECSLEQIVELTIQYTDMGKLDNYLAQEAITVLDRVFSDQVVFLCSIPISQVDTFQENVIDLLNNRLSIRLTDTHIVERPWQGD</sequence>
<reference evidence="4" key="3">
    <citation type="journal article" date="2023" name="Microbiol. Resour. Announc.">
        <title>Draft Genome Sequence of Granulicatella sp. Strain S8, Isolated from a Marine Fish, Seriola quinqueradiata.</title>
        <authorList>
            <person name="Lee M."/>
            <person name="Farooq A."/>
            <person name="Jeong J.B."/>
            <person name="Jung M.Y."/>
        </authorList>
    </citation>
    <scope>NUCLEOTIDE SEQUENCE</scope>
    <source>
        <strain evidence="4">S8</strain>
    </source>
</reference>
<dbReference type="RefSeq" id="WP_256945397.1">
    <property type="nucleotide sequence ID" value="NZ_JANHNZ010000006.1"/>
</dbReference>
<dbReference type="EMBL" id="JANHNZ010000006">
    <property type="protein sequence ID" value="MCQ9210284.1"/>
    <property type="molecule type" value="Genomic_DNA"/>
</dbReference>
<dbReference type="Proteomes" id="UP001059480">
    <property type="component" value="Unassembled WGS sequence"/>
</dbReference>
<dbReference type="Pfam" id="PF09186">
    <property type="entry name" value="DUF1949"/>
    <property type="match status" value="1"/>
</dbReference>
<dbReference type="SUPFAM" id="SSF54980">
    <property type="entry name" value="EF-G C-terminal domain-like"/>
    <property type="match status" value="1"/>
</dbReference>
<reference evidence="4" key="1">
    <citation type="submission" date="2022-07" db="EMBL/GenBank/DDBJ databases">
        <authorList>
            <person name="Jung M.-Y."/>
            <person name="Lee M."/>
        </authorList>
    </citation>
    <scope>NUCLEOTIDE SEQUENCE</scope>
    <source>
        <strain evidence="4">S8</strain>
    </source>
</reference>
<dbReference type="InterPro" id="IPR020568">
    <property type="entry name" value="Ribosomal_Su5_D2-typ_SF"/>
</dbReference>
<dbReference type="InterPro" id="IPR020569">
    <property type="entry name" value="UPF0029_Impact_CS"/>
</dbReference>